<gene>
    <name evidence="1" type="ORF">SAMN04488000_104254</name>
</gene>
<dbReference type="Pfam" id="PF08843">
    <property type="entry name" value="AbiEii"/>
    <property type="match status" value="1"/>
</dbReference>
<dbReference type="AlphaFoldDB" id="A0A1H9IMV6"/>
<dbReference type="STRING" id="65499.SAMN04488000_104254"/>
<dbReference type="InterPro" id="IPR014942">
    <property type="entry name" value="AbiEii"/>
</dbReference>
<evidence type="ECO:0000313" key="2">
    <source>
        <dbReference type="Proteomes" id="UP000199503"/>
    </source>
</evidence>
<sequence length="305" mass="34468">MTYASPQALSRALRDRAKREAATSGTSPGDLLSRFYFERLITRVFHHDPDGWLLKGGQAMLVRYRDVRHSRDIDLCRPGAADLNEAVEAIRSAAALDLHDFVRFEYRERIEIKGNRPTTRVSFRILVGPRTEGTVSVDLVVHSPLHGSPELRRLKPSVPVEWPDDWPVVKLYPLAAQVADKVCALYERHNGRPSTRYRDLVDLVVIVLRESMQGKDLQIAISHEHDRRRGAGTDLELPAVFTVPEPTSWAIGYEREASRLDALSACRTLHQATELMSRFLTPVLAAPDPGRWTAAEQQWRPTAEP</sequence>
<proteinExistence type="predicted"/>
<dbReference type="OrthoDB" id="4084402at2"/>
<dbReference type="RefSeq" id="WP_089914971.1">
    <property type="nucleotide sequence ID" value="NZ_FOFV01000004.1"/>
</dbReference>
<name>A0A1H9IMV6_9PSEU</name>
<dbReference type="EMBL" id="FOFV01000004">
    <property type="protein sequence ID" value="SEQ75837.1"/>
    <property type="molecule type" value="Genomic_DNA"/>
</dbReference>
<dbReference type="GO" id="GO:0016740">
    <property type="term" value="F:transferase activity"/>
    <property type="evidence" value="ECO:0007669"/>
    <property type="project" value="UniProtKB-KW"/>
</dbReference>
<keyword evidence="2" id="KW-1185">Reference proteome</keyword>
<protein>
    <submittedName>
        <fullName evidence="1">Nucleotidyl transferase AbiEii toxin, Type IV TA system</fullName>
    </submittedName>
</protein>
<accession>A0A1H9IMV6</accession>
<organism evidence="1 2">
    <name type="scientific">Lentzea albida</name>
    <dbReference type="NCBI Taxonomy" id="65499"/>
    <lineage>
        <taxon>Bacteria</taxon>
        <taxon>Bacillati</taxon>
        <taxon>Actinomycetota</taxon>
        <taxon>Actinomycetes</taxon>
        <taxon>Pseudonocardiales</taxon>
        <taxon>Pseudonocardiaceae</taxon>
        <taxon>Lentzea</taxon>
    </lineage>
</organism>
<reference evidence="2" key="1">
    <citation type="submission" date="2016-10" db="EMBL/GenBank/DDBJ databases">
        <authorList>
            <person name="Varghese N."/>
            <person name="Submissions S."/>
        </authorList>
    </citation>
    <scope>NUCLEOTIDE SEQUENCE [LARGE SCALE GENOMIC DNA]</scope>
    <source>
        <strain evidence="2">DSM 44437</strain>
    </source>
</reference>
<dbReference type="Proteomes" id="UP000199503">
    <property type="component" value="Unassembled WGS sequence"/>
</dbReference>
<keyword evidence="1" id="KW-0808">Transferase</keyword>
<evidence type="ECO:0000313" key="1">
    <source>
        <dbReference type="EMBL" id="SEQ75837.1"/>
    </source>
</evidence>